<gene>
    <name evidence="1" type="ORF">GQR93_03580</name>
</gene>
<dbReference type="RefSeq" id="WP_003552343.1">
    <property type="nucleotide sequence ID" value="NZ_CABKOL010000106.1"/>
</dbReference>
<dbReference type="AlphaFoldDB" id="A0A6P1E5H3"/>
<dbReference type="GeneID" id="69057436"/>
<organism evidence="1 2">
    <name type="scientific">Lentilactobacillus hilgardii</name>
    <name type="common">Lactobacillus hilgardii</name>
    <dbReference type="NCBI Taxonomy" id="1588"/>
    <lineage>
        <taxon>Bacteria</taxon>
        <taxon>Bacillati</taxon>
        <taxon>Bacillota</taxon>
        <taxon>Bacilli</taxon>
        <taxon>Lactobacillales</taxon>
        <taxon>Lactobacillaceae</taxon>
        <taxon>Lentilactobacillus</taxon>
    </lineage>
</organism>
<reference evidence="1 2" key="1">
    <citation type="submission" date="2019-12" db="EMBL/GenBank/DDBJ databases">
        <title>Lactobacillus hilgardii FLUB.</title>
        <authorList>
            <person name="Gustaw K."/>
        </authorList>
    </citation>
    <scope>NUCLEOTIDE SEQUENCE [LARGE SCALE GENOMIC DNA]</scope>
    <source>
        <strain evidence="1 2">FLUB</strain>
    </source>
</reference>
<protein>
    <submittedName>
        <fullName evidence="1">Uncharacterized protein</fullName>
    </submittedName>
</protein>
<accession>A0A6P1E5H3</accession>
<sequence>MIKKQMYWIVGICVTFLIGINMTVIPSHAAGWHSGTPYALRGHWRTKTIHQKGNMKTTSKAEIGANKIEFNYFGGMPDIFAHIKWHKFNHQVYILKARRFLDSYQKVYQITIKRPAKDKMWVYLDGDAYPYPGSSTARLFHRTSR</sequence>
<proteinExistence type="predicted"/>
<evidence type="ECO:0000313" key="2">
    <source>
        <dbReference type="Proteomes" id="UP000465035"/>
    </source>
</evidence>
<dbReference type="Proteomes" id="UP000465035">
    <property type="component" value="Chromosome"/>
</dbReference>
<evidence type="ECO:0000313" key="1">
    <source>
        <dbReference type="EMBL" id="QHB51360.1"/>
    </source>
</evidence>
<name>A0A6P1E5H3_LENHI</name>
<dbReference type="EMBL" id="CP047121">
    <property type="protein sequence ID" value="QHB51360.1"/>
    <property type="molecule type" value="Genomic_DNA"/>
</dbReference>